<evidence type="ECO:0000313" key="3">
    <source>
        <dbReference type="Proteomes" id="UP000246464"/>
    </source>
</evidence>
<keyword evidence="2" id="KW-0645">Protease</keyword>
<sequence>MKAIGKRQGDNALNVTGPILQFYERYYNATYPLSKSEEIAVSDAEAKDSGSEPDSDEAGCGTSKPVDDADSTFTAAEMVSAVSSTVIETPPPSE</sequence>
<feature type="region of interest" description="Disordered" evidence="1">
    <location>
        <begin position="40"/>
        <end position="71"/>
    </location>
</feature>
<dbReference type="Proteomes" id="UP000246464">
    <property type="component" value="Chromosome 20"/>
</dbReference>
<keyword evidence="2" id="KW-0031">Aminopeptidase</keyword>
<evidence type="ECO:0000313" key="2">
    <source>
        <dbReference type="EMBL" id="AWP19977.1"/>
    </source>
</evidence>
<gene>
    <name evidence="2" type="ORF">SMAX5B_001099</name>
</gene>
<dbReference type="Gene3D" id="1.10.390.10">
    <property type="entry name" value="Neutral Protease Domain 2"/>
    <property type="match status" value="1"/>
</dbReference>
<accession>A0A2U9CTN2</accession>
<dbReference type="InterPro" id="IPR027268">
    <property type="entry name" value="Peptidase_M4/M1_CTD_sf"/>
</dbReference>
<feature type="non-terminal residue" evidence="2">
    <location>
        <position position="94"/>
    </location>
</feature>
<protein>
    <submittedName>
        <fullName evidence="2">Putative aminopeptidase N-like</fullName>
    </submittedName>
</protein>
<dbReference type="AlphaFoldDB" id="A0A2U9CTN2"/>
<organism evidence="2 3">
    <name type="scientific">Scophthalmus maximus</name>
    <name type="common">Turbot</name>
    <name type="synonym">Psetta maxima</name>
    <dbReference type="NCBI Taxonomy" id="52904"/>
    <lineage>
        <taxon>Eukaryota</taxon>
        <taxon>Metazoa</taxon>
        <taxon>Chordata</taxon>
        <taxon>Craniata</taxon>
        <taxon>Vertebrata</taxon>
        <taxon>Euteleostomi</taxon>
        <taxon>Actinopterygii</taxon>
        <taxon>Neopterygii</taxon>
        <taxon>Teleostei</taxon>
        <taxon>Neoteleostei</taxon>
        <taxon>Acanthomorphata</taxon>
        <taxon>Carangaria</taxon>
        <taxon>Pleuronectiformes</taxon>
        <taxon>Pleuronectoidei</taxon>
        <taxon>Scophthalmidae</taxon>
        <taxon>Scophthalmus</taxon>
    </lineage>
</organism>
<keyword evidence="2" id="KW-0378">Hydrolase</keyword>
<name>A0A2U9CTN2_SCOMX</name>
<keyword evidence="3" id="KW-1185">Reference proteome</keyword>
<reference evidence="2 3" key="1">
    <citation type="submission" date="2017-12" db="EMBL/GenBank/DDBJ databases">
        <title>Integrating genomic resources of turbot (Scophthalmus maximus) in depth evaluation of genetic and physical mapping variation across individuals.</title>
        <authorList>
            <person name="Martinez P."/>
        </authorList>
    </citation>
    <scope>NUCLEOTIDE SEQUENCE [LARGE SCALE GENOMIC DNA]</scope>
</reference>
<dbReference type="EMBL" id="CP026262">
    <property type="protein sequence ID" value="AWP19977.1"/>
    <property type="molecule type" value="Genomic_DNA"/>
</dbReference>
<evidence type="ECO:0000256" key="1">
    <source>
        <dbReference type="SAM" id="MobiDB-lite"/>
    </source>
</evidence>
<dbReference type="GO" id="GO:0004177">
    <property type="term" value="F:aminopeptidase activity"/>
    <property type="evidence" value="ECO:0007669"/>
    <property type="project" value="UniProtKB-KW"/>
</dbReference>
<proteinExistence type="predicted"/>